<comment type="caution">
    <text evidence="2">The sequence shown here is derived from an EMBL/GenBank/DDBJ whole genome shotgun (WGS) entry which is preliminary data.</text>
</comment>
<protein>
    <submittedName>
        <fullName evidence="2">Uncharacterized protein</fullName>
    </submittedName>
</protein>
<organism evidence="2 3">
    <name type="scientific">Cirrhinus molitorella</name>
    <name type="common">mud carp</name>
    <dbReference type="NCBI Taxonomy" id="172907"/>
    <lineage>
        <taxon>Eukaryota</taxon>
        <taxon>Metazoa</taxon>
        <taxon>Chordata</taxon>
        <taxon>Craniata</taxon>
        <taxon>Vertebrata</taxon>
        <taxon>Euteleostomi</taxon>
        <taxon>Actinopterygii</taxon>
        <taxon>Neopterygii</taxon>
        <taxon>Teleostei</taxon>
        <taxon>Ostariophysi</taxon>
        <taxon>Cypriniformes</taxon>
        <taxon>Cyprinidae</taxon>
        <taxon>Labeoninae</taxon>
        <taxon>Labeonini</taxon>
        <taxon>Cirrhinus</taxon>
    </lineage>
</organism>
<evidence type="ECO:0000256" key="1">
    <source>
        <dbReference type="SAM" id="MobiDB-lite"/>
    </source>
</evidence>
<gene>
    <name evidence="2" type="ORF">QQF64_022743</name>
</gene>
<keyword evidence="3" id="KW-1185">Reference proteome</keyword>
<sequence length="237" mass="25862">MSIRASRVQPLVRQVSCAFPPPSRRRENWSSSVPSSDIPYYMWWHRCSFVPLRPVYAEFEFSLTAMGAKPPGRDVQGQSVCQRRPGSQVKHTVRVVPAARFLVSIAVMSGIRSRPPSGSVRVCSSGGVKPEGHRGAVIYAHPRHGAHRAAAQSHRATWPVVPEVGRGWHRAVICRDTGKSSPGPPGRTLLAPHPKVSTKNGWGCRGKGVTDRPAALLEPPLNKRPKQALKSAVVKSD</sequence>
<name>A0ABR3L3C2_9TELE</name>
<proteinExistence type="predicted"/>
<evidence type="ECO:0000313" key="3">
    <source>
        <dbReference type="Proteomes" id="UP001558613"/>
    </source>
</evidence>
<accession>A0ABR3L3C2</accession>
<dbReference type="Proteomes" id="UP001558613">
    <property type="component" value="Unassembled WGS sequence"/>
</dbReference>
<dbReference type="EMBL" id="JAYMGO010000025">
    <property type="protein sequence ID" value="KAL1247367.1"/>
    <property type="molecule type" value="Genomic_DNA"/>
</dbReference>
<evidence type="ECO:0000313" key="2">
    <source>
        <dbReference type="EMBL" id="KAL1247367.1"/>
    </source>
</evidence>
<reference evidence="2 3" key="1">
    <citation type="submission" date="2023-09" db="EMBL/GenBank/DDBJ databases">
        <authorList>
            <person name="Wang M."/>
        </authorList>
    </citation>
    <scope>NUCLEOTIDE SEQUENCE [LARGE SCALE GENOMIC DNA]</scope>
    <source>
        <strain evidence="2">GT-2023</strain>
        <tissue evidence="2">Liver</tissue>
    </source>
</reference>
<feature type="region of interest" description="Disordered" evidence="1">
    <location>
        <begin position="176"/>
        <end position="237"/>
    </location>
</feature>